<accession>A0A1U7DGJ7</accession>
<gene>
    <name evidence="1" type="ORF">BV394_04650</name>
</gene>
<dbReference type="AlphaFoldDB" id="A0A1U7DGJ7"/>
<dbReference type="RefSeq" id="WP_076979119.1">
    <property type="nucleotide sequence ID" value="NZ_CP019124.1"/>
</dbReference>
<evidence type="ECO:0000313" key="1">
    <source>
        <dbReference type="EMBL" id="APX89096.1"/>
    </source>
</evidence>
<proteinExistence type="predicted"/>
<dbReference type="Proteomes" id="UP000187266">
    <property type="component" value="Chromosome"/>
</dbReference>
<dbReference type="EMBL" id="CP019124">
    <property type="protein sequence ID" value="APX89096.1"/>
    <property type="molecule type" value="Genomic_DNA"/>
</dbReference>
<keyword evidence="2" id="KW-1185">Reference proteome</keyword>
<organism evidence="1 2">
    <name type="scientific">Brevirhabdus pacifica</name>
    <dbReference type="NCBI Taxonomy" id="1267768"/>
    <lineage>
        <taxon>Bacteria</taxon>
        <taxon>Pseudomonadati</taxon>
        <taxon>Pseudomonadota</taxon>
        <taxon>Alphaproteobacteria</taxon>
        <taxon>Rhodobacterales</taxon>
        <taxon>Paracoccaceae</taxon>
        <taxon>Brevirhabdus</taxon>
    </lineage>
</organism>
<name>A0A1U7DGJ7_9RHOB</name>
<evidence type="ECO:0000313" key="2">
    <source>
        <dbReference type="Proteomes" id="UP000187266"/>
    </source>
</evidence>
<reference evidence="1 2" key="1">
    <citation type="submission" date="2017-01" db="EMBL/GenBank/DDBJ databases">
        <title>Genomic analysis of Xuhuaishuia manganoxidans DY6-4.</title>
        <authorList>
            <person name="Wang X."/>
        </authorList>
    </citation>
    <scope>NUCLEOTIDE SEQUENCE [LARGE SCALE GENOMIC DNA]</scope>
    <source>
        <strain evidence="1 2">DY6-4</strain>
    </source>
</reference>
<sequence>MADTLISRPNGDLRSFFASLLPRNLSLDPLGIFAGFAAYRLYMELDAKTDRELEGMGIARTDIAQVAMDSISQK</sequence>
<protein>
    <submittedName>
        <fullName evidence="1">Uncharacterized protein</fullName>
    </submittedName>
</protein>
<dbReference type="STRING" id="1267768.BV394_04650"/>
<accession>A0A2M9DEV8</accession>